<dbReference type="EMBL" id="MU158103">
    <property type="protein sequence ID" value="KAF9521365.1"/>
    <property type="molecule type" value="Genomic_DNA"/>
</dbReference>
<accession>A0A9P6E2U3</accession>
<protein>
    <recommendedName>
        <fullName evidence="4">C3H1-type domain-containing protein</fullName>
    </recommendedName>
</protein>
<feature type="compositionally biased region" description="Basic and acidic residues" evidence="1">
    <location>
        <begin position="37"/>
        <end position="55"/>
    </location>
</feature>
<sequence length="323" mass="36756">MNEEKDATLGAYLSEIDSIQKRFGRPEQTGAPNQANEPRDEIDRIVEGFSKRPLDESDDLSASTKKRRLEQSDMPWFTPDLLEEYPLRPSCKKTIDTLESFSRSEDLTRAKFLVNTSPNAPIGVPSSQWDKIFRGETVSLDHFFSSMHSITIDEERKGHVGETSISLGSIEAKKKVQSSADWAAAWEVAYEAISFVFPHRARELRDYGTYIRQELAAKQVGAHHDIFRYDLAVRTKVRGGQRILLSDLHEFSNLYSAFLLPSGIENFGRERKGGNKPTNQTRNQVCNKFNSQDGCSFPNCRHRHICKSCERKGHGQHECDDKN</sequence>
<dbReference type="AlphaFoldDB" id="A0A9P6E2U3"/>
<dbReference type="OrthoDB" id="2355984at2759"/>
<organism evidence="2 3">
    <name type="scientific">Crepidotus variabilis</name>
    <dbReference type="NCBI Taxonomy" id="179855"/>
    <lineage>
        <taxon>Eukaryota</taxon>
        <taxon>Fungi</taxon>
        <taxon>Dikarya</taxon>
        <taxon>Basidiomycota</taxon>
        <taxon>Agaricomycotina</taxon>
        <taxon>Agaricomycetes</taxon>
        <taxon>Agaricomycetidae</taxon>
        <taxon>Agaricales</taxon>
        <taxon>Agaricineae</taxon>
        <taxon>Crepidotaceae</taxon>
        <taxon>Crepidotus</taxon>
    </lineage>
</organism>
<reference evidence="2" key="1">
    <citation type="submission" date="2020-11" db="EMBL/GenBank/DDBJ databases">
        <authorList>
            <consortium name="DOE Joint Genome Institute"/>
            <person name="Ahrendt S."/>
            <person name="Riley R."/>
            <person name="Andreopoulos W."/>
            <person name="Labutti K."/>
            <person name="Pangilinan J."/>
            <person name="Ruiz-Duenas F.J."/>
            <person name="Barrasa J.M."/>
            <person name="Sanchez-Garcia M."/>
            <person name="Camarero S."/>
            <person name="Miyauchi S."/>
            <person name="Serrano A."/>
            <person name="Linde D."/>
            <person name="Babiker R."/>
            <person name="Drula E."/>
            <person name="Ayuso-Fernandez I."/>
            <person name="Pacheco R."/>
            <person name="Padilla G."/>
            <person name="Ferreira P."/>
            <person name="Barriuso J."/>
            <person name="Kellner H."/>
            <person name="Castanera R."/>
            <person name="Alfaro M."/>
            <person name="Ramirez L."/>
            <person name="Pisabarro A.G."/>
            <person name="Kuo A."/>
            <person name="Tritt A."/>
            <person name="Lipzen A."/>
            <person name="He G."/>
            <person name="Yan M."/>
            <person name="Ng V."/>
            <person name="Cullen D."/>
            <person name="Martin F."/>
            <person name="Rosso M.-N."/>
            <person name="Henrissat B."/>
            <person name="Hibbett D."/>
            <person name="Martinez A.T."/>
            <person name="Grigoriev I.V."/>
        </authorList>
    </citation>
    <scope>NUCLEOTIDE SEQUENCE</scope>
    <source>
        <strain evidence="2">CBS 506.95</strain>
    </source>
</reference>
<name>A0A9P6E2U3_9AGAR</name>
<gene>
    <name evidence="2" type="ORF">CPB83DRAFT_778860</name>
</gene>
<proteinExistence type="predicted"/>
<dbReference type="Proteomes" id="UP000807306">
    <property type="component" value="Unassembled WGS sequence"/>
</dbReference>
<evidence type="ECO:0008006" key="4">
    <source>
        <dbReference type="Google" id="ProtNLM"/>
    </source>
</evidence>
<evidence type="ECO:0000256" key="1">
    <source>
        <dbReference type="SAM" id="MobiDB-lite"/>
    </source>
</evidence>
<comment type="caution">
    <text evidence="2">The sequence shown here is derived from an EMBL/GenBank/DDBJ whole genome shotgun (WGS) entry which is preliminary data.</text>
</comment>
<feature type="region of interest" description="Disordered" evidence="1">
    <location>
        <begin position="19"/>
        <end position="68"/>
    </location>
</feature>
<evidence type="ECO:0000313" key="2">
    <source>
        <dbReference type="EMBL" id="KAF9521365.1"/>
    </source>
</evidence>
<evidence type="ECO:0000313" key="3">
    <source>
        <dbReference type="Proteomes" id="UP000807306"/>
    </source>
</evidence>
<keyword evidence="3" id="KW-1185">Reference proteome</keyword>